<dbReference type="InterPro" id="IPR002471">
    <property type="entry name" value="Pept_S9_AS"/>
</dbReference>
<sequence>MKVSVLWMALVAGLACPAAGAQSAAALARVDAADLSIEKARARTYPGSPLKVVQNLPAGVNYTRQVVSYQSDGLTIYALLTVPTRAAPKGGWPAIVFNHGYIPPEQYRTTERYVAYQDAFARAGFVTLKSDYRGHGRSQGEALGAYYTPGYTTDVMNALGSLKQDRRVNAARIGMWGHSMGGFLTLRAMVIDPRIKAGVIWAGVVGDYQQMMTGWNNRPPASIPQRVLNLRKQAVARYGTPAKNPSFWASLSANTYLKDLGGGLQLHIGTADAEVPPAFHEALSKQLRAAGKPVQHYVYPGDNHNLSRNLRVALDRSVAFFKGRL</sequence>
<dbReference type="PROSITE" id="PS00708">
    <property type="entry name" value="PRO_ENDOPEP_SER"/>
    <property type="match status" value="1"/>
</dbReference>
<evidence type="ECO:0000259" key="3">
    <source>
        <dbReference type="Pfam" id="PF00326"/>
    </source>
</evidence>
<dbReference type="Gene3D" id="3.40.50.1820">
    <property type="entry name" value="alpha/beta hydrolase"/>
    <property type="match status" value="1"/>
</dbReference>
<dbReference type="SUPFAM" id="SSF53474">
    <property type="entry name" value="alpha/beta-Hydrolases"/>
    <property type="match status" value="1"/>
</dbReference>
<protein>
    <submittedName>
        <fullName evidence="4">Alpha/beta hydrolase family protein</fullName>
        <ecNumber evidence="4">3.4.-.-</ecNumber>
    </submittedName>
</protein>
<dbReference type="PIRSF" id="PIRSF029171">
    <property type="entry name" value="Esterase_LipA"/>
    <property type="match status" value="1"/>
</dbReference>
<dbReference type="InterPro" id="IPR001375">
    <property type="entry name" value="Peptidase_S9_cat"/>
</dbReference>
<keyword evidence="5" id="KW-1185">Reference proteome</keyword>
<evidence type="ECO:0000256" key="2">
    <source>
        <dbReference type="SAM" id="SignalP"/>
    </source>
</evidence>
<dbReference type="GO" id="GO:0016787">
    <property type="term" value="F:hydrolase activity"/>
    <property type="evidence" value="ECO:0007669"/>
    <property type="project" value="UniProtKB-KW"/>
</dbReference>
<dbReference type="RefSeq" id="WP_380061183.1">
    <property type="nucleotide sequence ID" value="NZ_JBHSEI010000005.1"/>
</dbReference>
<feature type="signal peptide" evidence="2">
    <location>
        <begin position="1"/>
        <end position="21"/>
    </location>
</feature>
<dbReference type="PANTHER" id="PTHR22946:SF9">
    <property type="entry name" value="POLYKETIDE TRANSFERASE AF380"/>
    <property type="match status" value="1"/>
</dbReference>
<dbReference type="EMBL" id="JBHSEI010000005">
    <property type="protein sequence ID" value="MFC4638171.1"/>
    <property type="molecule type" value="Genomic_DNA"/>
</dbReference>
<accession>A0ABV9I753</accession>
<dbReference type="EC" id="3.4.-.-" evidence="4"/>
<name>A0ABV9I753_9DEIO</name>
<keyword evidence="2" id="KW-0732">Signal</keyword>
<dbReference type="Proteomes" id="UP001595952">
    <property type="component" value="Unassembled WGS sequence"/>
</dbReference>
<proteinExistence type="predicted"/>
<dbReference type="InterPro" id="IPR029058">
    <property type="entry name" value="AB_hydrolase_fold"/>
</dbReference>
<organism evidence="4 5">
    <name type="scientific">Deinococcus hohokamensis</name>
    <dbReference type="NCBI Taxonomy" id="309883"/>
    <lineage>
        <taxon>Bacteria</taxon>
        <taxon>Thermotogati</taxon>
        <taxon>Deinococcota</taxon>
        <taxon>Deinococci</taxon>
        <taxon>Deinococcales</taxon>
        <taxon>Deinococcaceae</taxon>
        <taxon>Deinococcus</taxon>
    </lineage>
</organism>
<evidence type="ECO:0000313" key="4">
    <source>
        <dbReference type="EMBL" id="MFC4638171.1"/>
    </source>
</evidence>
<comment type="caution">
    <text evidence="4">The sequence shown here is derived from an EMBL/GenBank/DDBJ whole genome shotgun (WGS) entry which is preliminary data.</text>
</comment>
<dbReference type="PANTHER" id="PTHR22946">
    <property type="entry name" value="DIENELACTONE HYDROLASE DOMAIN-CONTAINING PROTEIN-RELATED"/>
    <property type="match status" value="1"/>
</dbReference>
<reference evidence="5" key="1">
    <citation type="journal article" date="2019" name="Int. J. Syst. Evol. Microbiol.">
        <title>The Global Catalogue of Microorganisms (GCM) 10K type strain sequencing project: providing services to taxonomists for standard genome sequencing and annotation.</title>
        <authorList>
            <consortium name="The Broad Institute Genomics Platform"/>
            <consortium name="The Broad Institute Genome Sequencing Center for Infectious Disease"/>
            <person name="Wu L."/>
            <person name="Ma J."/>
        </authorList>
    </citation>
    <scope>NUCLEOTIDE SEQUENCE [LARGE SCALE GENOMIC DNA]</scope>
    <source>
        <strain evidence="5">CCUG 55995</strain>
    </source>
</reference>
<evidence type="ECO:0000256" key="1">
    <source>
        <dbReference type="ARBA" id="ARBA00022801"/>
    </source>
</evidence>
<keyword evidence="1 4" id="KW-0378">Hydrolase</keyword>
<dbReference type="InterPro" id="IPR005152">
    <property type="entry name" value="Lipase_secreted"/>
</dbReference>
<feature type="domain" description="Peptidase S9 prolyl oligopeptidase catalytic" evidence="3">
    <location>
        <begin position="119"/>
        <end position="322"/>
    </location>
</feature>
<gene>
    <name evidence="4" type="ORF">ACFO0D_07435</name>
</gene>
<evidence type="ECO:0000313" key="5">
    <source>
        <dbReference type="Proteomes" id="UP001595952"/>
    </source>
</evidence>
<dbReference type="InterPro" id="IPR050261">
    <property type="entry name" value="FrsA_esterase"/>
</dbReference>
<dbReference type="Pfam" id="PF00326">
    <property type="entry name" value="Peptidase_S9"/>
    <property type="match status" value="1"/>
</dbReference>
<dbReference type="PROSITE" id="PS51257">
    <property type="entry name" value="PROKAR_LIPOPROTEIN"/>
    <property type="match status" value="1"/>
</dbReference>
<feature type="chain" id="PRO_5046163577" evidence="2">
    <location>
        <begin position="22"/>
        <end position="325"/>
    </location>
</feature>